<dbReference type="PANTHER" id="PTHR42892:SF1">
    <property type="entry name" value="GLUCOSAMINE-6-PHOSPHATE ISOMERASE"/>
    <property type="match status" value="1"/>
</dbReference>
<dbReference type="RefSeq" id="WP_145190559.1">
    <property type="nucleotide sequence ID" value="NZ_CP036290.1"/>
</dbReference>
<dbReference type="SUPFAM" id="SSF100950">
    <property type="entry name" value="NagB/RpiA/CoA transferase-like"/>
    <property type="match status" value="1"/>
</dbReference>
<dbReference type="GO" id="GO:0004342">
    <property type="term" value="F:glucosamine-6-phosphate deaminase activity"/>
    <property type="evidence" value="ECO:0007669"/>
    <property type="project" value="UniProtKB-EC"/>
</dbReference>
<protein>
    <submittedName>
        <fullName evidence="2">Glucosamine-6-phosphate deaminase 1</fullName>
        <ecNumber evidence="2">3.5.99.6</ecNumber>
    </submittedName>
</protein>
<evidence type="ECO:0000313" key="3">
    <source>
        <dbReference type="Proteomes" id="UP000319342"/>
    </source>
</evidence>
<dbReference type="InterPro" id="IPR006148">
    <property type="entry name" value="Glc/Gal-6P_isomerase"/>
</dbReference>
<dbReference type="EC" id="3.5.99.6" evidence="2"/>
<reference evidence="2 3" key="1">
    <citation type="submission" date="2019-02" db="EMBL/GenBank/DDBJ databases">
        <title>Deep-cultivation of Planctomycetes and their phenomic and genomic characterization uncovers novel biology.</title>
        <authorList>
            <person name="Wiegand S."/>
            <person name="Jogler M."/>
            <person name="Boedeker C."/>
            <person name="Pinto D."/>
            <person name="Vollmers J."/>
            <person name="Rivas-Marin E."/>
            <person name="Kohn T."/>
            <person name="Peeters S.H."/>
            <person name="Heuer A."/>
            <person name="Rast P."/>
            <person name="Oberbeckmann S."/>
            <person name="Bunk B."/>
            <person name="Jeske O."/>
            <person name="Meyerdierks A."/>
            <person name="Storesund J.E."/>
            <person name="Kallscheuer N."/>
            <person name="Luecker S."/>
            <person name="Lage O.M."/>
            <person name="Pohl T."/>
            <person name="Merkel B.J."/>
            <person name="Hornburger P."/>
            <person name="Mueller R.-W."/>
            <person name="Bruemmer F."/>
            <person name="Labrenz M."/>
            <person name="Spormann A.M."/>
            <person name="Op den Camp H."/>
            <person name="Overmann J."/>
            <person name="Amann R."/>
            <person name="Jetten M.S.M."/>
            <person name="Mascher T."/>
            <person name="Medema M.H."/>
            <person name="Devos D.P."/>
            <person name="Kaster A.-K."/>
            <person name="Ovreas L."/>
            <person name="Rohde M."/>
            <person name="Galperin M.Y."/>
            <person name="Jogler C."/>
        </authorList>
    </citation>
    <scope>NUCLEOTIDE SEQUENCE [LARGE SCALE GENOMIC DNA]</scope>
    <source>
        <strain evidence="2 3">Pla163</strain>
    </source>
</reference>
<accession>A0A518D3K9</accession>
<dbReference type="InterPro" id="IPR037171">
    <property type="entry name" value="NagB/RpiA_transferase-like"/>
</dbReference>
<dbReference type="InterPro" id="IPR052960">
    <property type="entry name" value="GlcN6P_deaminase-like"/>
</dbReference>
<gene>
    <name evidence="2" type="primary">nagB_1</name>
    <name evidence="2" type="ORF">Pla163_31940</name>
</gene>
<name>A0A518D3K9_9BACT</name>
<dbReference type="EMBL" id="CP036290">
    <property type="protein sequence ID" value="QDU86045.1"/>
    <property type="molecule type" value="Genomic_DNA"/>
</dbReference>
<dbReference type="OrthoDB" id="9791139at2"/>
<feature type="domain" description="Glucosamine/galactosamine-6-phosphate isomerase" evidence="1">
    <location>
        <begin position="18"/>
        <end position="241"/>
    </location>
</feature>
<proteinExistence type="predicted"/>
<evidence type="ECO:0000259" key="1">
    <source>
        <dbReference type="Pfam" id="PF01182"/>
    </source>
</evidence>
<dbReference type="PANTHER" id="PTHR42892">
    <property type="entry name" value="GLUCOSAMINE-6-PHOSPHATE DEAMINASE-LIKE PROTEIN BT_0258-RELATED"/>
    <property type="match status" value="1"/>
</dbReference>
<dbReference type="AlphaFoldDB" id="A0A518D3K9"/>
<dbReference type="GO" id="GO:0005975">
    <property type="term" value="P:carbohydrate metabolic process"/>
    <property type="evidence" value="ECO:0007669"/>
    <property type="project" value="InterPro"/>
</dbReference>
<evidence type="ECO:0000313" key="2">
    <source>
        <dbReference type="EMBL" id="QDU86045.1"/>
    </source>
</evidence>
<keyword evidence="3" id="KW-1185">Reference proteome</keyword>
<dbReference type="Gene3D" id="3.40.50.1360">
    <property type="match status" value="1"/>
</dbReference>
<sequence>MVKRELEFLPIKTFRFDSAAEAASSVAREMSNWIRTKKYHRGDACLAFSSGEHVRPTFDKMREMSGIEEKGGLAVSTVRCFGLAEFEGRGPGDAGSTSAWMDEAFYSKWGASAEFRHELDGRLEGAELEAHCAAYEAALAKEGPADVLMIGLGATGRLGLHEPGCDPNARTGLVTLSDRTREELAQWHGGIEVPERAVSAGVATYRSALRVRVFAFGEHMAEVVDRGMLPDPDPQNPLSLLVGHKDVELLLDPAAAAMLE</sequence>
<dbReference type="Pfam" id="PF01182">
    <property type="entry name" value="Glucosamine_iso"/>
    <property type="match status" value="1"/>
</dbReference>
<organism evidence="2 3">
    <name type="scientific">Rohdeia mirabilis</name>
    <dbReference type="NCBI Taxonomy" id="2528008"/>
    <lineage>
        <taxon>Bacteria</taxon>
        <taxon>Pseudomonadati</taxon>
        <taxon>Planctomycetota</taxon>
        <taxon>Planctomycetia</taxon>
        <taxon>Planctomycetia incertae sedis</taxon>
        <taxon>Rohdeia</taxon>
    </lineage>
</organism>
<dbReference type="Proteomes" id="UP000319342">
    <property type="component" value="Chromosome"/>
</dbReference>
<keyword evidence="2" id="KW-0378">Hydrolase</keyword>